<keyword evidence="6 9" id="KW-0449">Lipoprotein</keyword>
<evidence type="ECO:0000256" key="2">
    <source>
        <dbReference type="ARBA" id="ARBA00008610"/>
    </source>
</evidence>
<feature type="domain" description="ABC transporter substrate-binding protein PnrA-like" evidence="8">
    <location>
        <begin position="37"/>
        <end position="337"/>
    </location>
</feature>
<dbReference type="RefSeq" id="WP_013484795.1">
    <property type="nucleotide sequence ID" value="NC_014828.1"/>
</dbReference>
<evidence type="ECO:0000256" key="5">
    <source>
        <dbReference type="ARBA" id="ARBA00023136"/>
    </source>
</evidence>
<feature type="chain" id="PRO_5039403501" evidence="7">
    <location>
        <begin position="21"/>
        <end position="351"/>
    </location>
</feature>
<dbReference type="InterPro" id="IPR050957">
    <property type="entry name" value="BMP_lipoprotein"/>
</dbReference>
<sequence>MKRIAVLLAAALGVTVLCSACSNGKRPSAPSSATVYKVGMVCNMAVNDQSFNQSAWSGLQALHRLAPSFQVGYLIGGTTSVVDDRGCFDRFAQSGYDLVWGMSFLMKDSIVSAAQAYPYVHFALVDESVPNAPANLTCLTFRSQEAAFLVGYIAALKTGSGEVGFVGGVRGAAIDQFEYGFRAGVAYGAKQKGKRVEMDVQYADSFTDSDLGRRIAKGMYDEGCDIIFAAAGNVGKGVIDQAKQSGKLAEGVDLNQSYLAPDNVLTSALKNVGDAMSNLSQNIRSGENDSGKTIEYGLKEDAVGIPYTDQAVQMCGEDVLEETKVVQNSIIQGTVVPPATASDFNHFMSSM</sequence>
<dbReference type="Proteomes" id="UP000001551">
    <property type="component" value="Chromosome"/>
</dbReference>
<comment type="similarity">
    <text evidence="2">Belongs to the BMP lipoprotein family.</text>
</comment>
<keyword evidence="3" id="KW-1003">Cell membrane</keyword>
<dbReference type="SUPFAM" id="SSF53822">
    <property type="entry name" value="Periplasmic binding protein-like I"/>
    <property type="match status" value="1"/>
</dbReference>
<dbReference type="PANTHER" id="PTHR34296:SF2">
    <property type="entry name" value="ABC TRANSPORTER GUANOSINE-BINDING PROTEIN NUPN"/>
    <property type="match status" value="1"/>
</dbReference>
<dbReference type="PANTHER" id="PTHR34296">
    <property type="entry name" value="TRANSCRIPTIONAL ACTIVATOR PROTEIN MED"/>
    <property type="match status" value="1"/>
</dbReference>
<evidence type="ECO:0000256" key="6">
    <source>
        <dbReference type="ARBA" id="ARBA00023288"/>
    </source>
</evidence>
<evidence type="ECO:0000256" key="7">
    <source>
        <dbReference type="SAM" id="SignalP"/>
    </source>
</evidence>
<organism evidence="9 10">
    <name type="scientific">Ethanoligenens harbinense (strain DSM 18485 / JCM 12961 / CGMCC 1.5033 / YUAN-3)</name>
    <dbReference type="NCBI Taxonomy" id="663278"/>
    <lineage>
        <taxon>Bacteria</taxon>
        <taxon>Bacillati</taxon>
        <taxon>Bacillota</taxon>
        <taxon>Clostridia</taxon>
        <taxon>Eubacteriales</taxon>
        <taxon>Oscillospiraceae</taxon>
        <taxon>Ethanoligenens</taxon>
    </lineage>
</organism>
<accession>E6U3D3</accession>
<keyword evidence="5" id="KW-0472">Membrane</keyword>
<comment type="subcellular location">
    <subcellularLocation>
        <location evidence="1">Cell membrane</location>
        <topology evidence="1">Lipid-anchor</topology>
    </subcellularLocation>
</comment>
<feature type="signal peptide" evidence="7">
    <location>
        <begin position="1"/>
        <end position="20"/>
    </location>
</feature>
<dbReference type="GO" id="GO:0005886">
    <property type="term" value="C:plasma membrane"/>
    <property type="evidence" value="ECO:0007669"/>
    <property type="project" value="UniProtKB-SubCell"/>
</dbReference>
<dbReference type="EMBL" id="CP002400">
    <property type="protein sequence ID" value="ADU26425.1"/>
    <property type="molecule type" value="Genomic_DNA"/>
</dbReference>
<evidence type="ECO:0000256" key="4">
    <source>
        <dbReference type="ARBA" id="ARBA00022729"/>
    </source>
</evidence>
<dbReference type="eggNOG" id="COG1744">
    <property type="taxonomic scope" value="Bacteria"/>
</dbReference>
<gene>
    <name evidence="9" type="ordered locus">Ethha_0857</name>
</gene>
<evidence type="ECO:0000256" key="1">
    <source>
        <dbReference type="ARBA" id="ARBA00004193"/>
    </source>
</evidence>
<evidence type="ECO:0000259" key="8">
    <source>
        <dbReference type="Pfam" id="PF02608"/>
    </source>
</evidence>
<keyword evidence="10" id="KW-1185">Reference proteome</keyword>
<dbReference type="AlphaFoldDB" id="E6U3D3"/>
<protein>
    <submittedName>
        <fullName evidence="9">Basic membrane lipoprotein</fullName>
    </submittedName>
</protein>
<dbReference type="KEGG" id="eha:Ethha_0857"/>
<keyword evidence="4 7" id="KW-0732">Signal</keyword>
<dbReference type="HOGENOM" id="CLU_038813_0_0_9"/>
<evidence type="ECO:0000256" key="3">
    <source>
        <dbReference type="ARBA" id="ARBA00022475"/>
    </source>
</evidence>
<reference evidence="9 10" key="1">
    <citation type="submission" date="2010-12" db="EMBL/GenBank/DDBJ databases">
        <title>Complete sequence of Ethanoligenens harbinense YUAN-3.</title>
        <authorList>
            <person name="Lucas S."/>
            <person name="Copeland A."/>
            <person name="Lapidus A."/>
            <person name="Cheng J.-F."/>
            <person name="Bruce D."/>
            <person name="Goodwin L."/>
            <person name="Pitluck S."/>
            <person name="Chertkov O."/>
            <person name="Misra M."/>
            <person name="Detter J.C."/>
            <person name="Han C."/>
            <person name="Tapia R."/>
            <person name="Land M."/>
            <person name="Hauser L."/>
            <person name="Jeffries C."/>
            <person name="Kyrpides N."/>
            <person name="Ivanova N."/>
            <person name="Mikhailova N."/>
            <person name="Wang A."/>
            <person name="Mouttaki H."/>
            <person name="He Z."/>
            <person name="Zhou J."/>
            <person name="Hemme C.L."/>
            <person name="Woyke T."/>
        </authorList>
    </citation>
    <scope>NUCLEOTIDE SEQUENCE [LARGE SCALE GENOMIC DNA]</scope>
    <source>
        <strain evidence="10">DSM 18485 / JCM 12961 / CGMCC 1.5033 / YUAN-3</strain>
    </source>
</reference>
<dbReference type="CDD" id="cd06354">
    <property type="entry name" value="PBP1_PrnA-like"/>
    <property type="match status" value="1"/>
</dbReference>
<dbReference type="Gene3D" id="3.40.50.2300">
    <property type="match status" value="2"/>
</dbReference>
<evidence type="ECO:0000313" key="9">
    <source>
        <dbReference type="EMBL" id="ADU26425.1"/>
    </source>
</evidence>
<dbReference type="STRING" id="663278.Ethha_0857"/>
<name>E6U3D3_ETHHY</name>
<dbReference type="InterPro" id="IPR028082">
    <property type="entry name" value="Peripla_BP_I"/>
</dbReference>
<dbReference type="Pfam" id="PF02608">
    <property type="entry name" value="Bmp"/>
    <property type="match status" value="1"/>
</dbReference>
<proteinExistence type="inferred from homology"/>
<dbReference type="InterPro" id="IPR003760">
    <property type="entry name" value="PnrA-like"/>
</dbReference>
<evidence type="ECO:0000313" key="10">
    <source>
        <dbReference type="Proteomes" id="UP000001551"/>
    </source>
</evidence>